<dbReference type="EMBL" id="JBHTHU010000021">
    <property type="protein sequence ID" value="MFD0751764.1"/>
    <property type="molecule type" value="Genomic_DNA"/>
</dbReference>
<evidence type="ECO:0000256" key="4">
    <source>
        <dbReference type="ARBA" id="ARBA00022989"/>
    </source>
</evidence>
<proteinExistence type="inferred from homology"/>
<dbReference type="RefSeq" id="WP_377102056.1">
    <property type="nucleotide sequence ID" value="NZ_JBHTHU010000021.1"/>
</dbReference>
<evidence type="ECO:0000313" key="8">
    <source>
        <dbReference type="Proteomes" id="UP001596958"/>
    </source>
</evidence>
<evidence type="ECO:0000256" key="6">
    <source>
        <dbReference type="SAM" id="Phobius"/>
    </source>
</evidence>
<feature type="transmembrane region" description="Helical" evidence="6">
    <location>
        <begin position="35"/>
        <end position="63"/>
    </location>
</feature>
<keyword evidence="8" id="KW-1185">Reference proteome</keyword>
<comment type="subcellular location">
    <subcellularLocation>
        <location evidence="1">Membrane</location>
        <topology evidence="1">Multi-pass membrane protein</topology>
    </subcellularLocation>
</comment>
<evidence type="ECO:0000256" key="1">
    <source>
        <dbReference type="ARBA" id="ARBA00004141"/>
    </source>
</evidence>
<dbReference type="Proteomes" id="UP001596958">
    <property type="component" value="Unassembled WGS sequence"/>
</dbReference>
<feature type="transmembrane region" description="Helical" evidence="6">
    <location>
        <begin position="110"/>
        <end position="136"/>
    </location>
</feature>
<dbReference type="Pfam" id="PF01940">
    <property type="entry name" value="DUF92"/>
    <property type="match status" value="1"/>
</dbReference>
<comment type="similarity">
    <text evidence="2">Belongs to the TMEM19 family.</text>
</comment>
<sequence>MPVTDIIVYATLLLAGVWSYTSGKLTIAGSTTGAITGFIIFKGAGLACFIMLTFFFLIGSAATKWQRHKKAVMNASDHNEGRRTAWQVVANSGVAGILALLAFWRNEYLPIVQLMIAGSFAAAMADTLSSELGTVYGRHFYNIISLKKDKRGLDGVVSLEGTVFGIAGAFAIATIYALFFGWNILALWIVIAGFAGNVFDSVLGATLELKGWMGNNLVNFLNTAVGAGVCLMLT</sequence>
<keyword evidence="3 6" id="KW-0812">Transmembrane</keyword>
<evidence type="ECO:0000256" key="5">
    <source>
        <dbReference type="ARBA" id="ARBA00023136"/>
    </source>
</evidence>
<evidence type="ECO:0000256" key="2">
    <source>
        <dbReference type="ARBA" id="ARBA00009012"/>
    </source>
</evidence>
<dbReference type="PANTHER" id="PTHR13353:SF5">
    <property type="entry name" value="TRANSMEMBRANE PROTEIN 19"/>
    <property type="match status" value="1"/>
</dbReference>
<dbReference type="PANTHER" id="PTHR13353">
    <property type="entry name" value="TRANSMEMBRANE PROTEIN 19"/>
    <property type="match status" value="1"/>
</dbReference>
<dbReference type="InterPro" id="IPR002794">
    <property type="entry name" value="DUF92_TMEM19"/>
</dbReference>
<comment type="caution">
    <text evidence="7">The sequence shown here is derived from an EMBL/GenBank/DDBJ whole genome shotgun (WGS) entry which is preliminary data.</text>
</comment>
<name>A0ABW2Z1R5_9SPHI</name>
<evidence type="ECO:0000256" key="3">
    <source>
        <dbReference type="ARBA" id="ARBA00022692"/>
    </source>
</evidence>
<feature type="transmembrane region" description="Helical" evidence="6">
    <location>
        <begin position="84"/>
        <end position="104"/>
    </location>
</feature>
<keyword evidence="5 6" id="KW-0472">Membrane</keyword>
<reference evidence="8" key="1">
    <citation type="journal article" date="2019" name="Int. J. Syst. Evol. Microbiol.">
        <title>The Global Catalogue of Microorganisms (GCM) 10K type strain sequencing project: providing services to taxonomists for standard genome sequencing and annotation.</title>
        <authorList>
            <consortium name="The Broad Institute Genomics Platform"/>
            <consortium name="The Broad Institute Genome Sequencing Center for Infectious Disease"/>
            <person name="Wu L."/>
            <person name="Ma J."/>
        </authorList>
    </citation>
    <scope>NUCLEOTIDE SEQUENCE [LARGE SCALE GENOMIC DNA]</scope>
    <source>
        <strain evidence="8">CCUG 63418</strain>
    </source>
</reference>
<accession>A0ABW2Z1R5</accession>
<feature type="transmembrane region" description="Helical" evidence="6">
    <location>
        <begin position="157"/>
        <end position="179"/>
    </location>
</feature>
<keyword evidence="4 6" id="KW-1133">Transmembrane helix</keyword>
<organism evidence="7 8">
    <name type="scientific">Mucilaginibacter calamicampi</name>
    <dbReference type="NCBI Taxonomy" id="1302352"/>
    <lineage>
        <taxon>Bacteria</taxon>
        <taxon>Pseudomonadati</taxon>
        <taxon>Bacteroidota</taxon>
        <taxon>Sphingobacteriia</taxon>
        <taxon>Sphingobacteriales</taxon>
        <taxon>Sphingobacteriaceae</taxon>
        <taxon>Mucilaginibacter</taxon>
    </lineage>
</organism>
<evidence type="ECO:0000313" key="7">
    <source>
        <dbReference type="EMBL" id="MFD0751764.1"/>
    </source>
</evidence>
<feature type="transmembrane region" description="Helical" evidence="6">
    <location>
        <begin position="185"/>
        <end position="207"/>
    </location>
</feature>
<gene>
    <name evidence="7" type="ORF">ACFQZS_16550</name>
</gene>
<protein>
    <submittedName>
        <fullName evidence="7">DUF92 domain-containing protein</fullName>
    </submittedName>
</protein>